<evidence type="ECO:0000256" key="2">
    <source>
        <dbReference type="ARBA" id="ARBA00022676"/>
    </source>
</evidence>
<dbReference type="SUPFAM" id="SSF53448">
    <property type="entry name" value="Nucleotide-diphospho-sugar transferases"/>
    <property type="match status" value="1"/>
</dbReference>
<protein>
    <submittedName>
        <fullName evidence="5">Glycosyltransferase family 2 protein</fullName>
        <ecNumber evidence="5">2.4.-.-</ecNumber>
    </submittedName>
</protein>
<dbReference type="InterPro" id="IPR029044">
    <property type="entry name" value="Nucleotide-diphossugar_trans"/>
</dbReference>
<name>A0ABV9I2H3_9FLAO</name>
<dbReference type="InterPro" id="IPR001173">
    <property type="entry name" value="Glyco_trans_2-like"/>
</dbReference>
<proteinExistence type="inferred from homology"/>
<keyword evidence="2 5" id="KW-0328">Glycosyltransferase</keyword>
<dbReference type="Pfam" id="PF00535">
    <property type="entry name" value="Glycos_transf_2"/>
    <property type="match status" value="1"/>
</dbReference>
<evidence type="ECO:0000256" key="1">
    <source>
        <dbReference type="ARBA" id="ARBA00006739"/>
    </source>
</evidence>
<feature type="domain" description="Glycosyltransferase 2-like" evidence="4">
    <location>
        <begin position="241"/>
        <end position="366"/>
    </location>
</feature>
<dbReference type="EC" id="2.4.-.-" evidence="5"/>
<keyword evidence="6" id="KW-1185">Reference proteome</keyword>
<sequence>MIVLIHQQGKKVKEVVRTSGETIEVIATSCAKALLELSKTYPKECIIWCEEQLFPYIDEKKIKEVFHHKGVLASYTTGEAHFIPSAIEYIEDNPFHKINKKVRYPTWLMSTDIGGAYGVLLLHFKELLLQNDSFGYVLNTISKAGMPQGVFCYQVPLLKENHPTIQSQKATITELYRFTRAHYRLQWVFFLGVCLYRYENKTTLLSLFKSLFYKRNTMSISLDAEMIQSDRLINIQKEYDVIIPTMGREKYLFDVLQDFSKQTLLPNNVIIVEQNAIKDSVSALDYIESYTWPFPIAHYFIHQTGACNARNMAIEKTKAPWVFFADDDNRFEADVVQRVFDSLEKYGVEALTTSYLQAHEKQTETTIKQWQAFGAGNSFVKGTLARSTSFDMALEFGYGEDTDYGMQLRQKGAEILYQPEISLLHLKAPVGGFRKPVVFPWKDETIKPKPSPTVMYHKLKNTTTKQLKGYRLVLALKFYKRQSIKNPLRYRSYFRDAWKQSLHWAAILKNNTL</sequence>
<dbReference type="EMBL" id="JBHSFV010000017">
    <property type="protein sequence ID" value="MFC4636298.1"/>
    <property type="molecule type" value="Genomic_DNA"/>
</dbReference>
<dbReference type="PANTHER" id="PTHR43179">
    <property type="entry name" value="RHAMNOSYLTRANSFERASE WBBL"/>
    <property type="match status" value="1"/>
</dbReference>
<dbReference type="PANTHER" id="PTHR43179:SF12">
    <property type="entry name" value="GALACTOFURANOSYLTRANSFERASE GLFT2"/>
    <property type="match status" value="1"/>
</dbReference>
<evidence type="ECO:0000313" key="6">
    <source>
        <dbReference type="Proteomes" id="UP001596043"/>
    </source>
</evidence>
<evidence type="ECO:0000259" key="4">
    <source>
        <dbReference type="Pfam" id="PF00535"/>
    </source>
</evidence>
<dbReference type="GO" id="GO:0016757">
    <property type="term" value="F:glycosyltransferase activity"/>
    <property type="evidence" value="ECO:0007669"/>
    <property type="project" value="UniProtKB-KW"/>
</dbReference>
<accession>A0ABV9I2H3</accession>
<evidence type="ECO:0000256" key="3">
    <source>
        <dbReference type="ARBA" id="ARBA00022679"/>
    </source>
</evidence>
<dbReference type="RefSeq" id="WP_379982358.1">
    <property type="nucleotide sequence ID" value="NZ_JBHSFV010000017.1"/>
</dbReference>
<gene>
    <name evidence="5" type="ORF">ACFO3O_20495</name>
</gene>
<comment type="similarity">
    <text evidence="1">Belongs to the glycosyltransferase 2 family.</text>
</comment>
<dbReference type="Proteomes" id="UP001596043">
    <property type="component" value="Unassembled WGS sequence"/>
</dbReference>
<evidence type="ECO:0000313" key="5">
    <source>
        <dbReference type="EMBL" id="MFC4636298.1"/>
    </source>
</evidence>
<reference evidence="6" key="1">
    <citation type="journal article" date="2019" name="Int. J. Syst. Evol. Microbiol.">
        <title>The Global Catalogue of Microorganisms (GCM) 10K type strain sequencing project: providing services to taxonomists for standard genome sequencing and annotation.</title>
        <authorList>
            <consortium name="The Broad Institute Genomics Platform"/>
            <consortium name="The Broad Institute Genome Sequencing Center for Infectious Disease"/>
            <person name="Wu L."/>
            <person name="Ma J."/>
        </authorList>
    </citation>
    <scope>NUCLEOTIDE SEQUENCE [LARGE SCALE GENOMIC DNA]</scope>
    <source>
        <strain evidence="6">YJ-61-S</strain>
    </source>
</reference>
<organism evidence="5 6">
    <name type="scientific">Dokdonia ponticola</name>
    <dbReference type="NCBI Taxonomy" id="2041041"/>
    <lineage>
        <taxon>Bacteria</taxon>
        <taxon>Pseudomonadati</taxon>
        <taxon>Bacteroidota</taxon>
        <taxon>Flavobacteriia</taxon>
        <taxon>Flavobacteriales</taxon>
        <taxon>Flavobacteriaceae</taxon>
        <taxon>Dokdonia</taxon>
    </lineage>
</organism>
<dbReference type="CDD" id="cd00761">
    <property type="entry name" value="Glyco_tranf_GTA_type"/>
    <property type="match status" value="1"/>
</dbReference>
<comment type="caution">
    <text evidence="5">The sequence shown here is derived from an EMBL/GenBank/DDBJ whole genome shotgun (WGS) entry which is preliminary data.</text>
</comment>
<dbReference type="Gene3D" id="3.90.550.10">
    <property type="entry name" value="Spore Coat Polysaccharide Biosynthesis Protein SpsA, Chain A"/>
    <property type="match status" value="1"/>
</dbReference>
<keyword evidence="3 5" id="KW-0808">Transferase</keyword>